<evidence type="ECO:0000313" key="5">
    <source>
        <dbReference type="Proteomes" id="UP000521379"/>
    </source>
</evidence>
<dbReference type="InterPro" id="IPR009936">
    <property type="entry name" value="DUF1468"/>
</dbReference>
<feature type="transmembrane region" description="Helical" evidence="2">
    <location>
        <begin position="164"/>
        <end position="187"/>
    </location>
</feature>
<sequence length="197" mass="20772">MNSPSTETTSGPPWDTPPASSAESAAGQGRASEPGRGQGFLPGRSGLVIPLVLAGISTYLVYGMVTMTVPENTDFPGPRFYPMLLAIVGYVLAALLVLDVLRHPEKRDAEDAASYTFHSDWKAVAWLVGGFLLFALGIEFLGWIIAGALLFWCVARGVGSKRPVFDLSLALVFSSLIYLGFAVGLGLNLPSGLLGGL</sequence>
<dbReference type="Pfam" id="PF07331">
    <property type="entry name" value="TctB"/>
    <property type="match status" value="1"/>
</dbReference>
<feature type="region of interest" description="Disordered" evidence="1">
    <location>
        <begin position="1"/>
        <end position="39"/>
    </location>
</feature>
<protein>
    <submittedName>
        <fullName evidence="4">Tripartite tricarboxylate transporter TctB family protein</fullName>
    </submittedName>
</protein>
<evidence type="ECO:0000259" key="3">
    <source>
        <dbReference type="Pfam" id="PF07331"/>
    </source>
</evidence>
<feature type="transmembrane region" description="Helical" evidence="2">
    <location>
        <begin position="47"/>
        <end position="68"/>
    </location>
</feature>
<dbReference type="EMBL" id="JAAVUN010000013">
    <property type="protein sequence ID" value="NKE09904.1"/>
    <property type="molecule type" value="Genomic_DNA"/>
</dbReference>
<name>A0A846TW32_9MICC</name>
<evidence type="ECO:0000256" key="1">
    <source>
        <dbReference type="SAM" id="MobiDB-lite"/>
    </source>
</evidence>
<feature type="domain" description="DUF1468" evidence="3">
    <location>
        <begin position="48"/>
        <end position="190"/>
    </location>
</feature>
<proteinExistence type="predicted"/>
<keyword evidence="2" id="KW-0812">Transmembrane</keyword>
<evidence type="ECO:0000256" key="2">
    <source>
        <dbReference type="SAM" id="Phobius"/>
    </source>
</evidence>
<keyword evidence="2" id="KW-0472">Membrane</keyword>
<keyword evidence="2" id="KW-1133">Transmembrane helix</keyword>
<dbReference type="AlphaFoldDB" id="A0A846TW32"/>
<feature type="transmembrane region" description="Helical" evidence="2">
    <location>
        <begin position="124"/>
        <end position="152"/>
    </location>
</feature>
<feature type="transmembrane region" description="Helical" evidence="2">
    <location>
        <begin position="80"/>
        <end position="98"/>
    </location>
</feature>
<comment type="caution">
    <text evidence="4">The sequence shown here is derived from an EMBL/GenBank/DDBJ whole genome shotgun (WGS) entry which is preliminary data.</text>
</comment>
<organism evidence="4 5">
    <name type="scientific">Kocuria subflava</name>
    <dbReference type="NCBI Taxonomy" id="1736139"/>
    <lineage>
        <taxon>Bacteria</taxon>
        <taxon>Bacillati</taxon>
        <taxon>Actinomycetota</taxon>
        <taxon>Actinomycetes</taxon>
        <taxon>Micrococcales</taxon>
        <taxon>Micrococcaceae</taxon>
        <taxon>Kocuria</taxon>
    </lineage>
</organism>
<evidence type="ECO:0000313" key="4">
    <source>
        <dbReference type="EMBL" id="NKE09904.1"/>
    </source>
</evidence>
<accession>A0A846TW32</accession>
<feature type="compositionally biased region" description="Polar residues" evidence="1">
    <location>
        <begin position="1"/>
        <end position="11"/>
    </location>
</feature>
<dbReference type="RefSeq" id="WP_081993751.1">
    <property type="nucleotide sequence ID" value="NZ_JAAVUN010000013.1"/>
</dbReference>
<gene>
    <name evidence="4" type="ORF">GTW58_08130</name>
</gene>
<reference evidence="4 5" key="1">
    <citation type="submission" date="2020-02" db="EMBL/GenBank/DDBJ databases">
        <authorList>
            <person name="Sun Q."/>
        </authorList>
    </citation>
    <scope>NUCLEOTIDE SEQUENCE [LARGE SCALE GENOMIC DNA]</scope>
    <source>
        <strain evidence="4 5">YIM 13062</strain>
    </source>
</reference>
<keyword evidence="5" id="KW-1185">Reference proteome</keyword>
<dbReference type="Proteomes" id="UP000521379">
    <property type="component" value="Unassembled WGS sequence"/>
</dbReference>